<evidence type="ECO:0000256" key="12">
    <source>
        <dbReference type="PIRSR" id="PIRSR600823-3"/>
    </source>
</evidence>
<comment type="function">
    <text evidence="2">Removal of H(2)O(2), oxidation of toxic reductants, biosynthesis and degradation of lignin, suberization, auxin catabolism, response to environmental stresses such as wounding, pathogen attack and oxidative stress. These functions might be dependent on each isozyme/isoform in each plant tissue.</text>
</comment>
<dbReference type="Gene3D" id="1.10.420.10">
    <property type="entry name" value="Peroxidase, domain 2"/>
    <property type="match status" value="1"/>
</dbReference>
<evidence type="ECO:0000256" key="10">
    <source>
        <dbReference type="ARBA" id="ARBA00023157"/>
    </source>
</evidence>
<evidence type="ECO:0000256" key="7">
    <source>
        <dbReference type="ARBA" id="ARBA00022723"/>
    </source>
</evidence>
<dbReference type="AlphaFoldDB" id="A0AAD7PG54"/>
<organism evidence="15 16">
    <name type="scientific">Quillaja saponaria</name>
    <name type="common">Soap bark tree</name>
    <dbReference type="NCBI Taxonomy" id="32244"/>
    <lineage>
        <taxon>Eukaryota</taxon>
        <taxon>Viridiplantae</taxon>
        <taxon>Streptophyta</taxon>
        <taxon>Embryophyta</taxon>
        <taxon>Tracheophyta</taxon>
        <taxon>Spermatophyta</taxon>
        <taxon>Magnoliopsida</taxon>
        <taxon>eudicotyledons</taxon>
        <taxon>Gunneridae</taxon>
        <taxon>Pentapetalae</taxon>
        <taxon>rosids</taxon>
        <taxon>fabids</taxon>
        <taxon>Fabales</taxon>
        <taxon>Quillajaceae</taxon>
        <taxon>Quillaja</taxon>
    </lineage>
</organism>
<evidence type="ECO:0000313" key="15">
    <source>
        <dbReference type="EMBL" id="KAJ7953684.1"/>
    </source>
</evidence>
<dbReference type="PANTHER" id="PTHR31517:SF17">
    <property type="entry name" value="PEROXIDASE 6"/>
    <property type="match status" value="1"/>
</dbReference>
<proteinExistence type="inferred from homology"/>
<dbReference type="InterPro" id="IPR000823">
    <property type="entry name" value="Peroxidase_pln"/>
</dbReference>
<dbReference type="GO" id="GO:0046872">
    <property type="term" value="F:metal ion binding"/>
    <property type="evidence" value="ECO:0007669"/>
    <property type="project" value="UniProtKB-KW"/>
</dbReference>
<comment type="caution">
    <text evidence="15">The sequence shown here is derived from an EMBL/GenBank/DDBJ whole genome shotgun (WGS) entry which is preliminary data.</text>
</comment>
<keyword evidence="10 13" id="KW-1015">Disulfide bond</keyword>
<dbReference type="GO" id="GO:0020037">
    <property type="term" value="F:heme binding"/>
    <property type="evidence" value="ECO:0007669"/>
    <property type="project" value="InterPro"/>
</dbReference>
<gene>
    <name evidence="15" type="ORF">O6P43_025353</name>
</gene>
<dbReference type="PRINTS" id="PR00461">
    <property type="entry name" value="PLPEROXIDASE"/>
</dbReference>
<dbReference type="GO" id="GO:0140825">
    <property type="term" value="F:lactoperoxidase activity"/>
    <property type="evidence" value="ECO:0007669"/>
    <property type="project" value="UniProtKB-EC"/>
</dbReference>
<feature type="disulfide bond" evidence="13">
    <location>
        <begin position="66"/>
        <end position="98"/>
    </location>
</feature>
<dbReference type="EMBL" id="JARAOO010000010">
    <property type="protein sequence ID" value="KAJ7953684.1"/>
    <property type="molecule type" value="Genomic_DNA"/>
</dbReference>
<keyword evidence="16" id="KW-1185">Reference proteome</keyword>
<name>A0AAD7PG54_QUISA</name>
<comment type="similarity">
    <text evidence="3">Belongs to the peroxidase family. Ascorbate peroxidase subfamily.</text>
</comment>
<dbReference type="EC" id="1.11.1.7" evidence="4"/>
<protein>
    <recommendedName>
        <fullName evidence="4">peroxidase</fullName>
        <ecNumber evidence="4">1.11.1.7</ecNumber>
    </recommendedName>
</protein>
<dbReference type="PROSITE" id="PS00435">
    <property type="entry name" value="PEROXIDASE_1"/>
    <property type="match status" value="1"/>
</dbReference>
<keyword evidence="7 12" id="KW-0479">Metal-binding</keyword>
<feature type="binding site" evidence="12">
    <location>
        <position position="115"/>
    </location>
    <ligand>
        <name>Ca(2+)</name>
        <dbReference type="ChEBI" id="CHEBI:29108"/>
        <label>2</label>
    </ligand>
</feature>
<evidence type="ECO:0000256" key="6">
    <source>
        <dbReference type="ARBA" id="ARBA00022617"/>
    </source>
</evidence>
<dbReference type="FunFam" id="1.10.420.10:FF:000001">
    <property type="entry name" value="Peroxidase"/>
    <property type="match status" value="1"/>
</dbReference>
<feature type="binding site" description="axial binding residue" evidence="12">
    <location>
        <position position="59"/>
    </location>
    <ligand>
        <name>heme b</name>
        <dbReference type="ChEBI" id="CHEBI:60344"/>
    </ligand>
    <ligandPart>
        <name>Fe</name>
        <dbReference type="ChEBI" id="CHEBI:18248"/>
    </ligandPart>
</feature>
<evidence type="ECO:0000256" key="13">
    <source>
        <dbReference type="PIRSR" id="PIRSR600823-5"/>
    </source>
</evidence>
<evidence type="ECO:0000256" key="3">
    <source>
        <dbReference type="ARBA" id="ARBA00006873"/>
    </source>
</evidence>
<keyword evidence="9 12" id="KW-0408">Iron</keyword>
<evidence type="ECO:0000256" key="9">
    <source>
        <dbReference type="ARBA" id="ARBA00023004"/>
    </source>
</evidence>
<sequence>MVGGPYYNVFLGRKDGLSSKFQIVDTSFPIPKMSLSQIISMFTDKNFSIQEMVALTGSHTIGFAHCKEFSNRLFQFSKNSEIDPTLNPRYAKGLRDLCVNYTKNPSMAAFNDVMTPGKFDNMYYLNLQRGLGLMSSDTAMWVDERTKPFVKLYADNQTKFFEDFARAMEKLSLYKVKTGRQGERSDFNFMPNEGLEAIM</sequence>
<dbReference type="SUPFAM" id="SSF48113">
    <property type="entry name" value="Heme-dependent peroxidases"/>
    <property type="match status" value="1"/>
</dbReference>
<evidence type="ECO:0000256" key="8">
    <source>
        <dbReference type="ARBA" id="ARBA00023002"/>
    </source>
</evidence>
<feature type="domain" description="Plant heme peroxidase family profile" evidence="14">
    <location>
        <begin position="1"/>
        <end position="183"/>
    </location>
</feature>
<accession>A0AAD7PG54</accession>
<dbReference type="InterPro" id="IPR002016">
    <property type="entry name" value="Haem_peroxidase"/>
</dbReference>
<evidence type="ECO:0000256" key="2">
    <source>
        <dbReference type="ARBA" id="ARBA00002322"/>
    </source>
</evidence>
<feature type="binding site" evidence="12">
    <location>
        <position position="120"/>
    </location>
    <ligand>
        <name>Ca(2+)</name>
        <dbReference type="ChEBI" id="CHEBI:29108"/>
        <label>2</label>
    </ligand>
</feature>
<dbReference type="Pfam" id="PF00141">
    <property type="entry name" value="peroxidase"/>
    <property type="match status" value="1"/>
</dbReference>
<evidence type="ECO:0000259" key="14">
    <source>
        <dbReference type="PROSITE" id="PS50873"/>
    </source>
</evidence>
<keyword evidence="12" id="KW-0106">Calcium</keyword>
<comment type="cofactor">
    <cofactor evidence="12">
        <name>Ca(2+)</name>
        <dbReference type="ChEBI" id="CHEBI:29108"/>
    </cofactor>
    <text evidence="12">Binds 2 calcium ions per subunit.</text>
</comment>
<evidence type="ECO:0000313" key="16">
    <source>
        <dbReference type="Proteomes" id="UP001163823"/>
    </source>
</evidence>
<dbReference type="Gene3D" id="1.10.520.10">
    <property type="match status" value="1"/>
</dbReference>
<dbReference type="PROSITE" id="PS50873">
    <property type="entry name" value="PEROXIDASE_4"/>
    <property type="match status" value="1"/>
</dbReference>
<evidence type="ECO:0000256" key="5">
    <source>
        <dbReference type="ARBA" id="ARBA00022559"/>
    </source>
</evidence>
<dbReference type="KEGG" id="qsa:O6P43_025353"/>
<keyword evidence="8" id="KW-0560">Oxidoreductase</keyword>
<feature type="binding site" evidence="11">
    <location>
        <position position="29"/>
    </location>
    <ligand>
        <name>substrate</name>
    </ligand>
</feature>
<keyword evidence="6" id="KW-0349">Heme</keyword>
<comment type="catalytic activity">
    <reaction evidence="1">
        <text>2 a phenolic donor + H2O2 = 2 a phenolic radical donor + 2 H2O</text>
        <dbReference type="Rhea" id="RHEA:56136"/>
        <dbReference type="ChEBI" id="CHEBI:15377"/>
        <dbReference type="ChEBI" id="CHEBI:16240"/>
        <dbReference type="ChEBI" id="CHEBI:139520"/>
        <dbReference type="ChEBI" id="CHEBI:139521"/>
        <dbReference type="EC" id="1.11.1.7"/>
    </reaction>
</comment>
<evidence type="ECO:0000256" key="4">
    <source>
        <dbReference type="ARBA" id="ARBA00012313"/>
    </source>
</evidence>
<dbReference type="GO" id="GO:0006979">
    <property type="term" value="P:response to oxidative stress"/>
    <property type="evidence" value="ECO:0007669"/>
    <property type="project" value="InterPro"/>
</dbReference>
<dbReference type="PRINTS" id="PR00458">
    <property type="entry name" value="PEROXIDASE"/>
</dbReference>
<dbReference type="Proteomes" id="UP001163823">
    <property type="component" value="Chromosome 10"/>
</dbReference>
<feature type="binding site" evidence="12">
    <location>
        <position position="112"/>
    </location>
    <ligand>
        <name>Ca(2+)</name>
        <dbReference type="ChEBI" id="CHEBI:29108"/>
        <label>2</label>
    </ligand>
</feature>
<evidence type="ECO:0000256" key="11">
    <source>
        <dbReference type="PIRSR" id="PIRSR600823-2"/>
    </source>
</evidence>
<dbReference type="PANTHER" id="PTHR31517">
    <property type="match status" value="1"/>
</dbReference>
<evidence type="ECO:0000256" key="1">
    <source>
        <dbReference type="ARBA" id="ARBA00000189"/>
    </source>
</evidence>
<reference evidence="15" key="1">
    <citation type="journal article" date="2023" name="Science">
        <title>Elucidation of the pathway for biosynthesis of saponin adjuvants from the soapbark tree.</title>
        <authorList>
            <person name="Reed J."/>
            <person name="Orme A."/>
            <person name="El-Demerdash A."/>
            <person name="Owen C."/>
            <person name="Martin L.B.B."/>
            <person name="Misra R.C."/>
            <person name="Kikuchi S."/>
            <person name="Rejzek M."/>
            <person name="Martin A.C."/>
            <person name="Harkess A."/>
            <person name="Leebens-Mack J."/>
            <person name="Louveau T."/>
            <person name="Stephenson M.J."/>
            <person name="Osbourn A."/>
        </authorList>
    </citation>
    <scope>NUCLEOTIDE SEQUENCE</scope>
    <source>
        <strain evidence="15">S10</strain>
    </source>
</reference>
<keyword evidence="5 15" id="KW-0575">Peroxidase</keyword>
<comment type="cofactor">
    <cofactor evidence="12">
        <name>heme b</name>
        <dbReference type="ChEBI" id="CHEBI:60344"/>
    </cofactor>
    <text evidence="12">Binds 1 heme b (iron(II)-protoporphyrin IX) group per subunit.</text>
</comment>
<dbReference type="InterPro" id="IPR019793">
    <property type="entry name" value="Peroxidases_heam-ligand_BS"/>
</dbReference>
<feature type="binding site" evidence="12">
    <location>
        <position position="60"/>
    </location>
    <ligand>
        <name>Ca(2+)</name>
        <dbReference type="ChEBI" id="CHEBI:29108"/>
        <label>2</label>
    </ligand>
</feature>
<dbReference type="InterPro" id="IPR010255">
    <property type="entry name" value="Haem_peroxidase_sf"/>
</dbReference>